<accession>A0ACC6QV27</accession>
<organism evidence="1 2">
    <name type="scientific">Streptomyces pratisoli</name>
    <dbReference type="NCBI Taxonomy" id="3139917"/>
    <lineage>
        <taxon>Bacteria</taxon>
        <taxon>Bacillati</taxon>
        <taxon>Actinomycetota</taxon>
        <taxon>Actinomycetes</taxon>
        <taxon>Kitasatosporales</taxon>
        <taxon>Streptomycetaceae</taxon>
        <taxon>Streptomyces</taxon>
    </lineage>
</organism>
<dbReference type="Proteomes" id="UP001375539">
    <property type="component" value="Unassembled WGS sequence"/>
</dbReference>
<keyword evidence="2" id="KW-1185">Reference proteome</keyword>
<sequence length="425" mass="46190">MQLLCWWSGREELWAPFVETVGRLKPAPPPVLALAARTFPDPARTGVAALPRLDEVREVLRRTPDPAVLVRGAIATAYLDRVGELRDRLWELVRLGRDGSGQVRRHLGALTHLCMEDFLTGEWEEAQELADEGAALCDAGYPFFAWYFQYNQVLLHGARGETEAGDALAERMVRWGTRRGVGTAAAFAHQARTLVCLGGGDYEAAYRHATALTPAGSVAPYVAHALWGAYDLVEAAVRTGRDTKAAAHVRALRELGITRLSDRYAMLVSGAAGLCAPDEEAVAHFEHALSVPGADRWVFESARIRLALGERLRRTGAKGPAREPLMAALDAFSRLGAAPWAERARKELRAAGQATRPQTTPSLLTPQELEIAHLAASGLSNKQIGERLHLSHRTVGAHLYKMYPKLGITTRAALRDALTALDGGA</sequence>
<reference evidence="1" key="1">
    <citation type="submission" date="2024-03" db="EMBL/GenBank/DDBJ databases">
        <title>Novel Streptomyces species of biotechnological and ecological value are a feature of Machair soil.</title>
        <authorList>
            <person name="Prole J.R."/>
            <person name="Goodfellow M."/>
            <person name="Allenby N."/>
            <person name="Ward A.C."/>
        </authorList>
    </citation>
    <scope>NUCLEOTIDE SEQUENCE</scope>
    <source>
        <strain evidence="1">MS1.AVA.4</strain>
    </source>
</reference>
<evidence type="ECO:0000313" key="1">
    <source>
        <dbReference type="EMBL" id="MEJ8662120.1"/>
    </source>
</evidence>
<dbReference type="EMBL" id="JBBKAI010000002">
    <property type="protein sequence ID" value="MEJ8662120.1"/>
    <property type="molecule type" value="Genomic_DNA"/>
</dbReference>
<evidence type="ECO:0000313" key="2">
    <source>
        <dbReference type="Proteomes" id="UP001375539"/>
    </source>
</evidence>
<protein>
    <submittedName>
        <fullName evidence="1">LuxR C-terminal-related transcriptional regulator</fullName>
    </submittedName>
</protein>
<name>A0ACC6QV27_9ACTN</name>
<gene>
    <name evidence="1" type="ORF">WKI58_37545</name>
</gene>
<comment type="caution">
    <text evidence="1">The sequence shown here is derived from an EMBL/GenBank/DDBJ whole genome shotgun (WGS) entry which is preliminary data.</text>
</comment>
<proteinExistence type="predicted"/>